<dbReference type="PANTHER" id="PTHR16317:SF1">
    <property type="entry name" value="KICSTOR COMPLEX PROTEIN ITFG2"/>
    <property type="match status" value="1"/>
</dbReference>
<protein>
    <submittedName>
        <fullName evidence="1">Uncharacterized protein</fullName>
    </submittedName>
</protein>
<dbReference type="AlphaFoldDB" id="A0A820J6P8"/>
<sequence length="446" mass="49958">KKMTFVSPINTITLDCTGNVLPNAILLADVDSTKINKLLVGTQEGELLIFKSNRNPNDVQLWRRAQGLGFITAITVGFLVPKANEPRPIICVVNAEGAIHLFLLRPNIQRSRVRSAGGTATNNRNDSKLQLYGITTLSNDEEQQQIQPAFSQQLICNPKVLLIQDFHETEKQLIISYNDRTIRIFTSMILEEYDGRLSGRILLKHVFNVADQIHTLSSRQMLTSKDYELIVSQPGGNLLRFNPNEENARIIATDITNHTATGWTEAIALDGFFDDTVYATICHDHIDIFSNQLNKILSTIPLSVTTGHLCGLRQLPATKDKQSQLVTISSVDGDTFIIDRHSNIIRFRPPLSSSTVFGSGNDSMAHSHFFDQIQAFTSGLFGDNNTFCFIYVLTHNDKIIIVHSIEINSTRTTNLLTTLPKTIADEKFKDAQSMLEQLKDLLHPHY</sequence>
<proteinExistence type="predicted"/>
<gene>
    <name evidence="1" type="ORF">HFQ381_LOCUS14887</name>
</gene>
<dbReference type="InterPro" id="IPR031793">
    <property type="entry name" value="KICSTOR_ITFG2"/>
</dbReference>
<dbReference type="EMBL" id="CAJOBO010000990">
    <property type="protein sequence ID" value="CAF4322149.1"/>
    <property type="molecule type" value="Genomic_DNA"/>
</dbReference>
<name>A0A820J6P8_9BILA</name>
<dbReference type="Pfam" id="PF15907">
    <property type="entry name" value="Itfg2"/>
    <property type="match status" value="1"/>
</dbReference>
<dbReference type="GO" id="GO:0032006">
    <property type="term" value="P:regulation of TOR signaling"/>
    <property type="evidence" value="ECO:0007669"/>
    <property type="project" value="TreeGrafter"/>
</dbReference>
<evidence type="ECO:0000313" key="2">
    <source>
        <dbReference type="Proteomes" id="UP000663851"/>
    </source>
</evidence>
<accession>A0A820J6P8</accession>
<dbReference type="Proteomes" id="UP000663851">
    <property type="component" value="Unassembled WGS sequence"/>
</dbReference>
<dbReference type="PANTHER" id="PTHR16317">
    <property type="entry name" value="INTEGRIN ALPHA REPEAT DOMAIN-CONTAINING"/>
    <property type="match status" value="1"/>
</dbReference>
<reference evidence="1" key="1">
    <citation type="submission" date="2021-02" db="EMBL/GenBank/DDBJ databases">
        <authorList>
            <person name="Nowell W R."/>
        </authorList>
    </citation>
    <scope>NUCLEOTIDE SEQUENCE</scope>
</reference>
<organism evidence="1 2">
    <name type="scientific">Rotaria socialis</name>
    <dbReference type="NCBI Taxonomy" id="392032"/>
    <lineage>
        <taxon>Eukaryota</taxon>
        <taxon>Metazoa</taxon>
        <taxon>Spiralia</taxon>
        <taxon>Gnathifera</taxon>
        <taxon>Rotifera</taxon>
        <taxon>Eurotatoria</taxon>
        <taxon>Bdelloidea</taxon>
        <taxon>Philodinida</taxon>
        <taxon>Philodinidae</taxon>
        <taxon>Rotaria</taxon>
    </lineage>
</organism>
<feature type="non-terminal residue" evidence="1">
    <location>
        <position position="1"/>
    </location>
</feature>
<comment type="caution">
    <text evidence="1">The sequence shown here is derived from an EMBL/GenBank/DDBJ whole genome shotgun (WGS) entry which is preliminary data.</text>
</comment>
<dbReference type="SUPFAM" id="SSF101898">
    <property type="entry name" value="NHL repeat"/>
    <property type="match status" value="1"/>
</dbReference>
<evidence type="ECO:0000313" key="1">
    <source>
        <dbReference type="EMBL" id="CAF4322149.1"/>
    </source>
</evidence>